<sequence length="102" mass="11929">MILKIARYSNEQDWWMLDDIRKISKGQFIQPFTKDFTDHDADIFILDYVDYLDIKGAAQESRNVIKLICRLSDGSEFIVLFDTLAYLLNDNGKTIEKIVANY</sequence>
<proteinExistence type="predicted"/>
<comment type="caution">
    <text evidence="1">The sequence shown here is derived from an EMBL/GenBank/DDBJ whole genome shotgun (WGS) entry which is preliminary data.</text>
</comment>
<accession>A0A0F9QJK8</accession>
<dbReference type="AlphaFoldDB" id="A0A0F9QJK8"/>
<reference evidence="1" key="1">
    <citation type="journal article" date="2015" name="Nature">
        <title>Complex archaea that bridge the gap between prokaryotes and eukaryotes.</title>
        <authorList>
            <person name="Spang A."/>
            <person name="Saw J.H."/>
            <person name="Jorgensen S.L."/>
            <person name="Zaremba-Niedzwiedzka K."/>
            <person name="Martijn J."/>
            <person name="Lind A.E."/>
            <person name="van Eijk R."/>
            <person name="Schleper C."/>
            <person name="Guy L."/>
            <person name="Ettema T.J."/>
        </authorList>
    </citation>
    <scope>NUCLEOTIDE SEQUENCE</scope>
</reference>
<gene>
    <name evidence="1" type="ORF">LCGC14_1007540</name>
</gene>
<organism evidence="1">
    <name type="scientific">marine sediment metagenome</name>
    <dbReference type="NCBI Taxonomy" id="412755"/>
    <lineage>
        <taxon>unclassified sequences</taxon>
        <taxon>metagenomes</taxon>
        <taxon>ecological metagenomes</taxon>
    </lineage>
</organism>
<name>A0A0F9QJK8_9ZZZZ</name>
<dbReference type="EMBL" id="LAZR01003933">
    <property type="protein sequence ID" value="KKN13321.1"/>
    <property type="molecule type" value="Genomic_DNA"/>
</dbReference>
<evidence type="ECO:0000313" key="1">
    <source>
        <dbReference type="EMBL" id="KKN13321.1"/>
    </source>
</evidence>
<protein>
    <submittedName>
        <fullName evidence="1">Uncharacterized protein</fullName>
    </submittedName>
</protein>